<evidence type="ECO:0000313" key="3">
    <source>
        <dbReference type="Proteomes" id="UP000228949"/>
    </source>
</evidence>
<feature type="transmembrane region" description="Helical" evidence="1">
    <location>
        <begin position="99"/>
        <end position="121"/>
    </location>
</feature>
<reference evidence="3" key="1">
    <citation type="submission" date="2017-09" db="EMBL/GenBank/DDBJ databases">
        <title>Depth-based differentiation of microbial function through sediment-hosted aquifers and enrichment of novel symbionts in the deep terrestrial subsurface.</title>
        <authorList>
            <person name="Probst A.J."/>
            <person name="Ladd B."/>
            <person name="Jarett J.K."/>
            <person name="Geller-Mcgrath D.E."/>
            <person name="Sieber C.M.K."/>
            <person name="Emerson J.B."/>
            <person name="Anantharaman K."/>
            <person name="Thomas B.C."/>
            <person name="Malmstrom R."/>
            <person name="Stieglmeier M."/>
            <person name="Klingl A."/>
            <person name="Woyke T."/>
            <person name="Ryan C.M."/>
            <person name="Banfield J.F."/>
        </authorList>
    </citation>
    <scope>NUCLEOTIDE SEQUENCE [LARGE SCALE GENOMIC DNA]</scope>
</reference>
<dbReference type="Proteomes" id="UP000228949">
    <property type="component" value="Unassembled WGS sequence"/>
</dbReference>
<feature type="transmembrane region" description="Helical" evidence="1">
    <location>
        <begin position="59"/>
        <end position="79"/>
    </location>
</feature>
<gene>
    <name evidence="2" type="ORF">COS61_01970</name>
</gene>
<keyword evidence="1" id="KW-0472">Membrane</keyword>
<evidence type="ECO:0000256" key="1">
    <source>
        <dbReference type="SAM" id="Phobius"/>
    </source>
</evidence>
<keyword evidence="1" id="KW-1133">Transmembrane helix</keyword>
<keyword evidence="1" id="KW-0812">Transmembrane</keyword>
<evidence type="ECO:0000313" key="2">
    <source>
        <dbReference type="EMBL" id="PIU98327.1"/>
    </source>
</evidence>
<feature type="transmembrane region" description="Helical" evidence="1">
    <location>
        <begin position="17"/>
        <end position="39"/>
    </location>
</feature>
<accession>A0A2M7B5E0</accession>
<proteinExistence type="predicted"/>
<dbReference type="AlphaFoldDB" id="A0A2M7B5E0"/>
<name>A0A2M7B5E0_9BACT</name>
<protein>
    <submittedName>
        <fullName evidence="2">Uncharacterized protein</fullName>
    </submittedName>
</protein>
<comment type="caution">
    <text evidence="2">The sequence shown here is derived from an EMBL/GenBank/DDBJ whole genome shotgun (WGS) entry which is preliminary data.</text>
</comment>
<sequence length="122" mass="13507">MDNNGVIKNKRTIRTGIIFGVVYGLVAAGFYITPLAFFLLGLASLSTAIILQNILVKNFGWLFLCLGALLAMVTVIIYLRRKNVEKLTLTEIKPYRAFIGGLTFALLITYTIIATLALFTFI</sequence>
<organism evidence="2 3">
    <name type="scientific">Candidatus Wolfebacteria bacterium CG03_land_8_20_14_0_80_40_12</name>
    <dbReference type="NCBI Taxonomy" id="1975069"/>
    <lineage>
        <taxon>Bacteria</taxon>
        <taxon>Candidatus Wolfeibacteriota</taxon>
    </lineage>
</organism>
<dbReference type="EMBL" id="PEVJ01000048">
    <property type="protein sequence ID" value="PIU98327.1"/>
    <property type="molecule type" value="Genomic_DNA"/>
</dbReference>